<dbReference type="Proteomes" id="UP000272942">
    <property type="component" value="Unassembled WGS sequence"/>
</dbReference>
<sequence>MIDTAAQWDHRCRQSLKETSATASESHSTVGSSGNQATDTSSDGGGTVPVAVLETTAGSTGTASMSGAPISAVDSSQNGSLSEASVTRALSQLEFALRSDVWGGESCELRLGFIDRYFASEEGPGGGGTGSPVVITPGSTAGGGANTASGQSTGHPGPPGSGTVATTPSAAQSAAHPGAPGLGTAQTNHLLMTLEVLRILFTSLESHTLLSNVKHFSGGLCALLTRQLTNVRLIRSCANLLRAMLEKFPADASHRQKITTHAELFDIYSTTSKAIQESFTLYSENGPKSTLLARLQSAFLLFQATQVHSNPHAFVDRCIVQLVKLTHRLIQDVISPSFGSNAQDSGASSQLTDLLITGLEVIKSRLNVVSHEMRKNAFGPDLCLIMDRARDPRLFRTVIKILRDWINVPKSEEHFAPTAREKVSFFHRLWLAYPRWVDMSPDIAREILECVYEVYSSGNLFKNHDLYVKLEQAFCCSMLCPFPDIRERFVSLYLDASQLYSAQSSAASSAQANVYKPSSHPPSDPMSTPGATDSGSIANGGGPGLDLSGSTSSSPVHHTDTDRESACSVPGSDSQPSLHRPPTTASSLLVRLLFLFVSCSWDEAHFRDEFWLPLFFDVLLCDVDTGLPPLLAAGSNLFQLPATDAFDSKFVESTITCSLSPEFSKLIEWQIKGSKEAAAVTFKDGLRGLLCLIHRHPALATQLMTQLWPQLWNRLLLRQSETGLDLAEGHSMSVSVSAASDRPKSSERDPEEVSRTPTTVAPAGPEAVSGADGMGGGSGNNSSVGSTNLSVSEIRGFVLPQLWRFLTSDQHVNPSEPQPSALGAFLSSLATTSDTALIHIPLPAITYIGTSYNQWHTVALFLEGLCSRARKLGLETTGSPNDFVYNVSLPGPESDSNGSLVIAPVQPSEVPAGSANLSLIALYDNMNEPDYLASAWWYRLTPAGRPQGTHRQTGMLKCLEYAQHGLLLRSLECSLDQLATTTLGGAGALGSSLDSGGTASAAGAVVGGGSASSNRAASVAASTASAVARSQSASPLTLAGASAQFSEYVNRARLQDYCIR</sequence>
<feature type="compositionally biased region" description="Polar residues" evidence="1">
    <location>
        <begin position="163"/>
        <end position="172"/>
    </location>
</feature>
<dbReference type="Pfam" id="PF20206">
    <property type="entry name" value="Tra1_ring"/>
    <property type="match status" value="1"/>
</dbReference>
<protein>
    <submittedName>
        <fullName evidence="4">FAT domain-containing protein</fullName>
    </submittedName>
</protein>
<accession>A0A183ATT2</accession>
<reference evidence="2 3" key="2">
    <citation type="submission" date="2018-11" db="EMBL/GenBank/DDBJ databases">
        <authorList>
            <consortium name="Pathogen Informatics"/>
        </authorList>
    </citation>
    <scope>NUCLEOTIDE SEQUENCE [LARGE SCALE GENOMIC DNA]</scope>
    <source>
        <strain evidence="2 3">Egypt</strain>
    </source>
</reference>
<dbReference type="AlphaFoldDB" id="A0A183ATT2"/>
<feature type="region of interest" description="Disordered" evidence="1">
    <location>
        <begin position="511"/>
        <end position="581"/>
    </location>
</feature>
<feature type="region of interest" description="Disordered" evidence="1">
    <location>
        <begin position="735"/>
        <end position="785"/>
    </location>
</feature>
<gene>
    <name evidence="2" type="ORF">ECPE_LOCUS10366</name>
</gene>
<keyword evidence="3" id="KW-1185">Reference proteome</keyword>
<feature type="compositionally biased region" description="Low complexity" evidence="1">
    <location>
        <begin position="18"/>
        <end position="29"/>
    </location>
</feature>
<dbReference type="OrthoDB" id="5570127at2759"/>
<proteinExistence type="predicted"/>
<evidence type="ECO:0000313" key="4">
    <source>
        <dbReference type="WBParaSite" id="ECPE_0001039901-mRNA-1"/>
    </source>
</evidence>
<organism evidence="4">
    <name type="scientific">Echinostoma caproni</name>
    <dbReference type="NCBI Taxonomy" id="27848"/>
    <lineage>
        <taxon>Eukaryota</taxon>
        <taxon>Metazoa</taxon>
        <taxon>Spiralia</taxon>
        <taxon>Lophotrochozoa</taxon>
        <taxon>Platyhelminthes</taxon>
        <taxon>Trematoda</taxon>
        <taxon>Digenea</taxon>
        <taxon>Plagiorchiida</taxon>
        <taxon>Echinostomata</taxon>
        <taxon>Echinostomatoidea</taxon>
        <taxon>Echinostomatidae</taxon>
        <taxon>Echinostoma</taxon>
    </lineage>
</organism>
<feature type="compositionally biased region" description="Low complexity" evidence="1">
    <location>
        <begin position="146"/>
        <end position="155"/>
    </location>
</feature>
<dbReference type="WBParaSite" id="ECPE_0001039901-mRNA-1">
    <property type="protein sequence ID" value="ECPE_0001039901-mRNA-1"/>
    <property type="gene ID" value="ECPE_0001039901"/>
</dbReference>
<evidence type="ECO:0000256" key="1">
    <source>
        <dbReference type="SAM" id="MobiDB-lite"/>
    </source>
</evidence>
<evidence type="ECO:0000313" key="2">
    <source>
        <dbReference type="EMBL" id="VDP86942.1"/>
    </source>
</evidence>
<reference evidence="4" key="1">
    <citation type="submission" date="2016-06" db="UniProtKB">
        <authorList>
            <consortium name="WormBaseParasite"/>
        </authorList>
    </citation>
    <scope>IDENTIFICATION</scope>
</reference>
<evidence type="ECO:0000313" key="3">
    <source>
        <dbReference type="Proteomes" id="UP000272942"/>
    </source>
</evidence>
<feature type="region of interest" description="Disordered" evidence="1">
    <location>
        <begin position="123"/>
        <end position="182"/>
    </location>
</feature>
<feature type="compositionally biased region" description="Polar residues" evidence="1">
    <location>
        <begin position="30"/>
        <end position="42"/>
    </location>
</feature>
<name>A0A183ATT2_9TREM</name>
<feature type="region of interest" description="Disordered" evidence="1">
    <location>
        <begin position="1"/>
        <end position="49"/>
    </location>
</feature>
<dbReference type="EMBL" id="UZAN01048970">
    <property type="protein sequence ID" value="VDP86942.1"/>
    <property type="molecule type" value="Genomic_DNA"/>
</dbReference>
<feature type="compositionally biased region" description="Basic and acidic residues" evidence="1">
    <location>
        <begin position="741"/>
        <end position="754"/>
    </location>
</feature>
<dbReference type="InterPro" id="IPR046805">
    <property type="entry name" value="Tra1_ring"/>
</dbReference>
<feature type="compositionally biased region" description="Polar residues" evidence="1">
    <location>
        <begin position="525"/>
        <end position="537"/>
    </location>
</feature>